<protein>
    <recommendedName>
        <fullName evidence="1">Myb/SANT-like DNA-binding domain-containing protein</fullName>
    </recommendedName>
</protein>
<dbReference type="InterPro" id="IPR044822">
    <property type="entry name" value="Myb_DNA-bind_4"/>
</dbReference>
<gene>
    <name evidence="2" type="ORF">HERILL_LOCUS4486</name>
</gene>
<keyword evidence="3" id="KW-1185">Reference proteome</keyword>
<evidence type="ECO:0000313" key="2">
    <source>
        <dbReference type="EMBL" id="CAD7081377.1"/>
    </source>
</evidence>
<reference evidence="2 3" key="1">
    <citation type="submission" date="2020-11" db="EMBL/GenBank/DDBJ databases">
        <authorList>
            <person name="Wallbank WR R."/>
            <person name="Pardo Diaz C."/>
            <person name="Kozak K."/>
            <person name="Martin S."/>
            <person name="Jiggins C."/>
            <person name="Moest M."/>
            <person name="Warren A I."/>
            <person name="Generalovic N T."/>
            <person name="Byers J.R.P. K."/>
            <person name="Montejo-Kovacevich G."/>
            <person name="Yen C E."/>
        </authorList>
    </citation>
    <scope>NUCLEOTIDE SEQUENCE [LARGE SCALE GENOMIC DNA]</scope>
</reference>
<dbReference type="Proteomes" id="UP000594454">
    <property type="component" value="Chromosome 2"/>
</dbReference>
<evidence type="ECO:0000313" key="3">
    <source>
        <dbReference type="Proteomes" id="UP000594454"/>
    </source>
</evidence>
<dbReference type="Gene3D" id="1.10.10.60">
    <property type="entry name" value="Homeodomain-like"/>
    <property type="match status" value="1"/>
</dbReference>
<organism evidence="2 3">
    <name type="scientific">Hermetia illucens</name>
    <name type="common">Black soldier fly</name>
    <dbReference type="NCBI Taxonomy" id="343691"/>
    <lineage>
        <taxon>Eukaryota</taxon>
        <taxon>Metazoa</taxon>
        <taxon>Ecdysozoa</taxon>
        <taxon>Arthropoda</taxon>
        <taxon>Hexapoda</taxon>
        <taxon>Insecta</taxon>
        <taxon>Pterygota</taxon>
        <taxon>Neoptera</taxon>
        <taxon>Endopterygota</taxon>
        <taxon>Diptera</taxon>
        <taxon>Brachycera</taxon>
        <taxon>Stratiomyomorpha</taxon>
        <taxon>Stratiomyidae</taxon>
        <taxon>Hermetiinae</taxon>
        <taxon>Hermetia</taxon>
    </lineage>
</organism>
<dbReference type="EMBL" id="LR899010">
    <property type="protein sequence ID" value="CAD7081377.1"/>
    <property type="molecule type" value="Genomic_DNA"/>
</dbReference>
<evidence type="ECO:0000259" key="1">
    <source>
        <dbReference type="Pfam" id="PF13837"/>
    </source>
</evidence>
<dbReference type="PANTHER" id="PTHR47595">
    <property type="entry name" value="HEAT SHOCK 70 KDA PROTEIN 14"/>
    <property type="match status" value="1"/>
</dbReference>
<dbReference type="AlphaFoldDB" id="A0A7R8UI96"/>
<dbReference type="OrthoDB" id="691673at2759"/>
<feature type="domain" description="Myb/SANT-like DNA-binding" evidence="1">
    <location>
        <begin position="19"/>
        <end position="104"/>
    </location>
</feature>
<sequence length="280" mass="32687">MSGSRDDDDMYFHKKAKGNVWLDDETEILVQFYSEELSQTPTVGKYRPIQSYMNIAKKLKAIGYTRSPHQVRNKIKSLRASYYAARRGSDLDRQHCFMYDELDKCFRDSSRDLPHNHDDMTQLSSDDPIGLVEPSSHKRRRQFGEANIVHDRNEFYEESEGIHNDYYGECDDDELNSSSRKSKKPRITTTTTNIERISLDDNAESTLVEFMADQLEKQRQHQLEVTKIFTTAMNDQFKKFSDLISNLTQQMFEYSRSKQVVLNTENKITEILDDMPSTDA</sequence>
<accession>A0A7R8UI96</accession>
<dbReference type="PANTHER" id="PTHR47595:SF1">
    <property type="entry name" value="MYB_SANT-LIKE DNA-BINDING DOMAIN-CONTAINING PROTEIN"/>
    <property type="match status" value="1"/>
</dbReference>
<proteinExistence type="predicted"/>
<name>A0A7R8UI96_HERIL</name>
<dbReference type="Pfam" id="PF13837">
    <property type="entry name" value="Myb_DNA-bind_4"/>
    <property type="match status" value="1"/>
</dbReference>
<dbReference type="InParanoid" id="A0A7R8UI96"/>